<feature type="transmembrane region" description="Helical" evidence="11">
    <location>
        <begin position="946"/>
        <end position="968"/>
    </location>
</feature>
<feature type="domain" description="ABC transporter" evidence="12">
    <location>
        <begin position="617"/>
        <end position="838"/>
    </location>
</feature>
<comment type="subcellular location">
    <subcellularLocation>
        <location evidence="1">Membrane</location>
        <topology evidence="1">Multi-pass membrane protein</topology>
    </subcellularLocation>
</comment>
<keyword evidence="4" id="KW-0677">Repeat</keyword>
<dbReference type="SMART" id="SM00382">
    <property type="entry name" value="AAA"/>
    <property type="match status" value="2"/>
</dbReference>
<dbReference type="Gene3D" id="1.20.1560.10">
    <property type="entry name" value="ABC transporter type 1, transmembrane domain"/>
    <property type="match status" value="2"/>
</dbReference>
<dbReference type="Gene3D" id="3.40.50.300">
    <property type="entry name" value="P-loop containing nucleotide triphosphate hydrolases"/>
    <property type="match status" value="2"/>
</dbReference>
<dbReference type="InterPro" id="IPR003593">
    <property type="entry name" value="AAA+_ATPase"/>
</dbReference>
<feature type="domain" description="ABC transmembrane type-1" evidence="13">
    <location>
        <begin position="904"/>
        <end position="1186"/>
    </location>
</feature>
<evidence type="ECO:0000256" key="11">
    <source>
        <dbReference type="SAM" id="Phobius"/>
    </source>
</evidence>
<dbReference type="Pfam" id="PF24357">
    <property type="entry name" value="TMD0_ABC"/>
    <property type="match status" value="1"/>
</dbReference>
<dbReference type="GO" id="GO:0005524">
    <property type="term" value="F:ATP binding"/>
    <property type="evidence" value="ECO:0007669"/>
    <property type="project" value="UniProtKB-KW"/>
</dbReference>
<dbReference type="InterPro" id="IPR044746">
    <property type="entry name" value="ABCC_6TM_D1"/>
</dbReference>
<dbReference type="OrthoDB" id="6500128at2759"/>
<evidence type="ECO:0000259" key="12">
    <source>
        <dbReference type="PROSITE" id="PS50893"/>
    </source>
</evidence>
<dbReference type="GO" id="GO:0016887">
    <property type="term" value="F:ATP hydrolysis activity"/>
    <property type="evidence" value="ECO:0007669"/>
    <property type="project" value="InterPro"/>
</dbReference>
<feature type="region of interest" description="Disordered" evidence="10">
    <location>
        <begin position="847"/>
        <end position="879"/>
    </location>
</feature>
<keyword evidence="7 11" id="KW-1133">Transmembrane helix</keyword>
<dbReference type="PANTHER" id="PTHR24223">
    <property type="entry name" value="ATP-BINDING CASSETTE SUB-FAMILY C"/>
    <property type="match status" value="1"/>
</dbReference>
<evidence type="ECO:0000256" key="9">
    <source>
        <dbReference type="ARBA" id="ARBA00023180"/>
    </source>
</evidence>
<dbReference type="PROSITE" id="PS50893">
    <property type="entry name" value="ABC_TRANSPORTER_2"/>
    <property type="match status" value="2"/>
</dbReference>
<evidence type="ECO:0000256" key="10">
    <source>
        <dbReference type="SAM" id="MobiDB-lite"/>
    </source>
</evidence>
<gene>
    <name evidence="14" type="ORF">BCR39DRAFT_537538</name>
</gene>
<evidence type="ECO:0000256" key="7">
    <source>
        <dbReference type="ARBA" id="ARBA00022989"/>
    </source>
</evidence>
<organism evidence="14 15">
    <name type="scientific">Naematelia encephala</name>
    <dbReference type="NCBI Taxonomy" id="71784"/>
    <lineage>
        <taxon>Eukaryota</taxon>
        <taxon>Fungi</taxon>
        <taxon>Dikarya</taxon>
        <taxon>Basidiomycota</taxon>
        <taxon>Agaricomycotina</taxon>
        <taxon>Tremellomycetes</taxon>
        <taxon>Tremellales</taxon>
        <taxon>Naemateliaceae</taxon>
        <taxon>Naematelia</taxon>
    </lineage>
</organism>
<keyword evidence="9" id="KW-0325">Glycoprotein</keyword>
<keyword evidence="14" id="KW-0378">Hydrolase</keyword>
<dbReference type="FunFam" id="1.20.1560.10:FF:000013">
    <property type="entry name" value="ABC transporter C family member 2"/>
    <property type="match status" value="1"/>
</dbReference>
<feature type="transmembrane region" description="Helical" evidence="11">
    <location>
        <begin position="102"/>
        <end position="123"/>
    </location>
</feature>
<dbReference type="InParanoid" id="A0A1Y2AYT7"/>
<feature type="transmembrane region" description="Helical" evidence="11">
    <location>
        <begin position="397"/>
        <end position="416"/>
    </location>
</feature>
<evidence type="ECO:0000256" key="1">
    <source>
        <dbReference type="ARBA" id="ARBA00004141"/>
    </source>
</evidence>
<keyword evidence="6" id="KW-0067">ATP-binding</keyword>
<feature type="transmembrane region" description="Helical" evidence="11">
    <location>
        <begin position="1019"/>
        <end position="1038"/>
    </location>
</feature>
<dbReference type="PROSITE" id="PS00211">
    <property type="entry name" value="ABC_TRANSPORTER_1"/>
    <property type="match status" value="1"/>
</dbReference>
<dbReference type="InterPro" id="IPR056227">
    <property type="entry name" value="TMD0_ABC"/>
</dbReference>
<name>A0A1Y2AYT7_9TREE</name>
<evidence type="ECO:0000259" key="13">
    <source>
        <dbReference type="PROSITE" id="PS50929"/>
    </source>
</evidence>
<dbReference type="EMBL" id="MCFC01000037">
    <property type="protein sequence ID" value="ORY27634.1"/>
    <property type="molecule type" value="Genomic_DNA"/>
</dbReference>
<dbReference type="CDD" id="cd18580">
    <property type="entry name" value="ABC_6TM_ABCC_D2"/>
    <property type="match status" value="1"/>
</dbReference>
<dbReference type="Pfam" id="PF00664">
    <property type="entry name" value="ABC_membrane"/>
    <property type="match status" value="2"/>
</dbReference>
<proteinExistence type="predicted"/>
<feature type="domain" description="ABC transmembrane type-1" evidence="13">
    <location>
        <begin position="285"/>
        <end position="570"/>
    </location>
</feature>
<dbReference type="CDD" id="cd18579">
    <property type="entry name" value="ABC_6TM_ABCC_D1"/>
    <property type="match status" value="1"/>
</dbReference>
<dbReference type="GO" id="GO:0016020">
    <property type="term" value="C:membrane"/>
    <property type="evidence" value="ECO:0007669"/>
    <property type="project" value="UniProtKB-SubCell"/>
</dbReference>
<sequence>MPLCLDDYSFGPGVSCRTLDFTVLFSNIFLGFVPALVFAILAAPRVVYISKSKRRRLLPWTEIPLKGWALLVVKSLLSLILLGAASAVWATWEKTDSLRGQWSGWTSGAFEVVAALLILVLNLQEHIHCGRPSQLPQLYLLVSSLFTASRLRTISLLSNNVLQPVAPLALSLAARILLFVTLQVSNRASLSNAQDIPPIGTAGIVSRYLVTWVLPLLWRGYKRPLGLDDLGAIETTLYSARLWDQLSPKWAHEQARHVAGQTRQPLFWALAKAYSGLIIAPILPSLIYSVTSMARPLIINRTILFVESYSTSDPYLLADGWGLVGAAFLSYSIFAMATALAQIAIQRSSLAVRGALMEALYHKLLKIRVETARDMGAAKASNLMSVDVNNITTNIGALHDIYSALLMTGLGLYIIWTQIGVSFVASVVGAVVFFALVPILTKNVGTGRAGWAKATDVRVKFMSSVLKHIKAIKLSAYEATVTQKAESLRAAEIQALIVWIKEILKISIVTNWLGNFLALITIIVFTVVSLFTSGTNDGVTTARIFAVISVISLISEPLLMFGQRIGSITTAWASFKRIEEFLLCEERTQIDGDVDGVGALMEAGDGLQMKGTSECRIEMVEAKFGVKDKAELLRGFDIHMVNPALWMITGRVGSGKSVFLQALLGELDLLNGSVSIHLGTVGYCSQDPWLRMNSSIRENITFMCPYEPSWYATVVGALGLDVDILQMADGDGREVASLSGGQKQRVALARAVYGKFDTLILDDPFSALDADTEAHVFNALLGPRGLLNGKPVILATNQVYRLSASSCVTVLSDGEAVEHGPYTDLLAHENGVMAALVRDFVAGEKKKAKEGSETGEDGEEREIKDSLDEPVVKGEKKENEGKQGKVAWSTYLLYVRGMGTGHAIFWLAFAVIAAAIQTTISVYLQAWTTSLPGSPRSQYGAFLGGYSGMQIGYLVAFCIGIAYAFVYAHPIASARLHSWQIRGLLSTPLDFFEKRGVGEMINRFNSDLNIIDMQLPNSVVNCMFEVTFVLGGAILIIAAAPYMAAVMVGTAVTMVLIQRFYVRAGRELRRLDLTTKSPIYSLFSETVDTDGLRTIRAMRAQEGCLALMTERCTTSQFPAWLVMAVRKWLELALNLLVTLVNTLLVLIAVANRHSTSAGILAVALTEAASMNSTIGLLVTEWTQVEMSITSVERIQEYIELPAQETASSSKLALSIERDWLKRGAIALHHVTARYRPDLPPALHDVTFNIKPGQRVGICGRSGSGKSTLLGVLWRLIDMDDDAGSRVFIDGVDIREVPLPLYRSSMTIIPQDPLLLELSLRENLDPEGLHDDAEIWAALDQAQLKAHIENMPEKLDEMISSDGGAFSRGQRQLLALARAILRRRPILALDEATSSIDVRTDALVQQTVREAFAETTVLTIAHRISTIMDYDVVIVMEAGRVVEIGPPDELLQRVRGVFRRLAIESGAFQDEQVTPGFEDGDEIVRALV</sequence>
<comment type="caution">
    <text evidence="14">The sequence shown here is derived from an EMBL/GenBank/DDBJ whole genome shotgun (WGS) entry which is preliminary data.</text>
</comment>
<feature type="transmembrane region" description="Helical" evidence="11">
    <location>
        <begin position="512"/>
        <end position="532"/>
    </location>
</feature>
<dbReference type="InterPro" id="IPR017871">
    <property type="entry name" value="ABC_transporter-like_CS"/>
</dbReference>
<dbReference type="CDD" id="cd03244">
    <property type="entry name" value="ABCC_MRP_domain2"/>
    <property type="match status" value="1"/>
</dbReference>
<keyword evidence="2" id="KW-0813">Transport</keyword>
<keyword evidence="3 11" id="KW-0812">Transmembrane</keyword>
<feature type="transmembrane region" description="Helical" evidence="11">
    <location>
        <begin position="28"/>
        <end position="48"/>
    </location>
</feature>
<feature type="transmembrane region" description="Helical" evidence="11">
    <location>
        <begin position="422"/>
        <end position="441"/>
    </location>
</feature>
<feature type="transmembrane region" description="Helical" evidence="11">
    <location>
        <begin position="544"/>
        <end position="562"/>
    </location>
</feature>
<evidence type="ECO:0000313" key="15">
    <source>
        <dbReference type="Proteomes" id="UP000193986"/>
    </source>
</evidence>
<protein>
    <submittedName>
        <fullName evidence="14">p-loop containing nucleoside triphosphate hydrolase protein</fullName>
    </submittedName>
</protein>
<dbReference type="SUPFAM" id="SSF90123">
    <property type="entry name" value="ABC transporter transmembrane region"/>
    <property type="match status" value="2"/>
</dbReference>
<dbReference type="SUPFAM" id="SSF52540">
    <property type="entry name" value="P-loop containing nucleoside triphosphate hydrolases"/>
    <property type="match status" value="2"/>
</dbReference>
<keyword evidence="8 11" id="KW-0472">Membrane</keyword>
<evidence type="ECO:0000256" key="5">
    <source>
        <dbReference type="ARBA" id="ARBA00022741"/>
    </source>
</evidence>
<keyword evidence="5" id="KW-0547">Nucleotide-binding</keyword>
<evidence type="ECO:0000256" key="4">
    <source>
        <dbReference type="ARBA" id="ARBA00022737"/>
    </source>
</evidence>
<reference evidence="14 15" key="1">
    <citation type="submission" date="2016-07" db="EMBL/GenBank/DDBJ databases">
        <title>Pervasive Adenine N6-methylation of Active Genes in Fungi.</title>
        <authorList>
            <consortium name="DOE Joint Genome Institute"/>
            <person name="Mondo S.J."/>
            <person name="Dannebaum R.O."/>
            <person name="Kuo R.C."/>
            <person name="Labutti K."/>
            <person name="Haridas S."/>
            <person name="Kuo A."/>
            <person name="Salamov A."/>
            <person name="Ahrendt S.R."/>
            <person name="Lipzen A."/>
            <person name="Sullivan W."/>
            <person name="Andreopoulos W.B."/>
            <person name="Clum A."/>
            <person name="Lindquist E."/>
            <person name="Daum C."/>
            <person name="Ramamoorthy G.K."/>
            <person name="Gryganskyi A."/>
            <person name="Culley D."/>
            <person name="Magnuson J.K."/>
            <person name="James T.Y."/>
            <person name="O'Malley M.A."/>
            <person name="Stajich J.E."/>
            <person name="Spatafora J.W."/>
            <person name="Visel A."/>
            <person name="Grigoriev I.V."/>
        </authorList>
    </citation>
    <scope>NUCLEOTIDE SEQUENCE [LARGE SCALE GENOMIC DNA]</scope>
    <source>
        <strain evidence="14 15">68-887.2</strain>
    </source>
</reference>
<feature type="transmembrane region" description="Helical" evidence="11">
    <location>
        <begin position="266"/>
        <end position="287"/>
    </location>
</feature>
<dbReference type="GO" id="GO:0140359">
    <property type="term" value="F:ABC-type transporter activity"/>
    <property type="evidence" value="ECO:0007669"/>
    <property type="project" value="InterPro"/>
</dbReference>
<feature type="transmembrane region" description="Helical" evidence="11">
    <location>
        <begin position="68"/>
        <end position="90"/>
    </location>
</feature>
<feature type="transmembrane region" description="Helical" evidence="11">
    <location>
        <begin position="321"/>
        <end position="345"/>
    </location>
</feature>
<dbReference type="FunFam" id="3.40.50.300:FF:000838">
    <property type="entry name" value="ABC multidrug transporter (Eurofung)"/>
    <property type="match status" value="1"/>
</dbReference>
<dbReference type="InterPro" id="IPR036640">
    <property type="entry name" value="ABC1_TM_sf"/>
</dbReference>
<feature type="transmembrane region" description="Helical" evidence="11">
    <location>
        <begin position="903"/>
        <end position="926"/>
    </location>
</feature>
<dbReference type="Pfam" id="PF00005">
    <property type="entry name" value="ABC_tran"/>
    <property type="match status" value="2"/>
</dbReference>
<dbReference type="InterPro" id="IPR044726">
    <property type="entry name" value="ABCC_6TM_D2"/>
</dbReference>
<evidence type="ECO:0000256" key="2">
    <source>
        <dbReference type="ARBA" id="ARBA00022448"/>
    </source>
</evidence>
<feature type="transmembrane region" description="Helical" evidence="11">
    <location>
        <begin position="1044"/>
        <end position="1062"/>
    </location>
</feature>
<feature type="transmembrane region" description="Helical" evidence="11">
    <location>
        <begin position="1131"/>
        <end position="1150"/>
    </location>
</feature>
<feature type="compositionally biased region" description="Basic and acidic residues" evidence="10">
    <location>
        <begin position="861"/>
        <end position="879"/>
    </location>
</feature>
<dbReference type="InterPro" id="IPR011527">
    <property type="entry name" value="ABC1_TM_dom"/>
</dbReference>
<evidence type="ECO:0000256" key="3">
    <source>
        <dbReference type="ARBA" id="ARBA00022692"/>
    </source>
</evidence>
<evidence type="ECO:0000256" key="8">
    <source>
        <dbReference type="ARBA" id="ARBA00023136"/>
    </source>
</evidence>
<accession>A0A1Y2AYT7</accession>
<dbReference type="PANTHER" id="PTHR24223:SF399">
    <property type="entry name" value="ABC TRANSPORTER ATNG"/>
    <property type="match status" value="1"/>
</dbReference>
<dbReference type="STRING" id="71784.A0A1Y2AYT7"/>
<dbReference type="InterPro" id="IPR027417">
    <property type="entry name" value="P-loop_NTPase"/>
</dbReference>
<dbReference type="Proteomes" id="UP000193986">
    <property type="component" value="Unassembled WGS sequence"/>
</dbReference>
<dbReference type="InterPro" id="IPR003439">
    <property type="entry name" value="ABC_transporter-like_ATP-bd"/>
</dbReference>
<keyword evidence="15" id="KW-1185">Reference proteome</keyword>
<evidence type="ECO:0000256" key="6">
    <source>
        <dbReference type="ARBA" id="ARBA00022840"/>
    </source>
</evidence>
<dbReference type="PROSITE" id="PS50929">
    <property type="entry name" value="ABC_TM1F"/>
    <property type="match status" value="2"/>
</dbReference>
<feature type="domain" description="ABC transporter" evidence="12">
    <location>
        <begin position="1225"/>
        <end position="1462"/>
    </location>
</feature>
<dbReference type="InterPro" id="IPR050173">
    <property type="entry name" value="ABC_transporter_C-like"/>
</dbReference>
<evidence type="ECO:0000313" key="14">
    <source>
        <dbReference type="EMBL" id="ORY27634.1"/>
    </source>
</evidence>